<evidence type="ECO:0000256" key="5">
    <source>
        <dbReference type="ARBA" id="ARBA00022755"/>
    </source>
</evidence>
<dbReference type="AlphaFoldDB" id="A0A0M2UTU6"/>
<dbReference type="GO" id="GO:0004643">
    <property type="term" value="F:phosphoribosylaminoimidazolecarboxamide formyltransferase activity"/>
    <property type="evidence" value="ECO:0007669"/>
    <property type="project" value="UniProtKB-UniRule"/>
</dbReference>
<organism evidence="12 13">
    <name type="scientific">Candidatus Brocadia fulgida</name>
    <dbReference type="NCBI Taxonomy" id="380242"/>
    <lineage>
        <taxon>Bacteria</taxon>
        <taxon>Pseudomonadati</taxon>
        <taxon>Planctomycetota</taxon>
        <taxon>Candidatus Brocadiia</taxon>
        <taxon>Candidatus Brocadiales</taxon>
        <taxon>Candidatus Brocadiaceae</taxon>
        <taxon>Candidatus Brocadia</taxon>
    </lineage>
</organism>
<dbReference type="Proteomes" id="UP000034954">
    <property type="component" value="Unassembled WGS sequence"/>
</dbReference>
<dbReference type="GO" id="GO:0003937">
    <property type="term" value="F:IMP cyclohydrolase activity"/>
    <property type="evidence" value="ECO:0007669"/>
    <property type="project" value="UniProtKB-UniRule"/>
</dbReference>
<evidence type="ECO:0000256" key="4">
    <source>
        <dbReference type="ARBA" id="ARBA00022679"/>
    </source>
</evidence>
<evidence type="ECO:0000256" key="9">
    <source>
        <dbReference type="ARBA" id="ARBA00050687"/>
    </source>
</evidence>
<evidence type="ECO:0000256" key="2">
    <source>
        <dbReference type="ARBA" id="ARBA00004954"/>
    </source>
</evidence>
<dbReference type="Pfam" id="PF01808">
    <property type="entry name" value="AICARFT_IMPCHas"/>
    <property type="match status" value="1"/>
</dbReference>
<comment type="similarity">
    <text evidence="3 10">Belongs to the PurH family.</text>
</comment>
<dbReference type="InterPro" id="IPR024051">
    <property type="entry name" value="AICAR_Tfase_dup_dom_sf"/>
</dbReference>
<dbReference type="InterPro" id="IPR036914">
    <property type="entry name" value="MGS-like_dom_sf"/>
</dbReference>
<sequence length="525" mass="57544">MARLERALISVSDKTGIVEFSRELQHLGVEIISTGGTSKLLKENGIRVIEISEHTGFPEIMDGRVKTLHPKVHGGLLALRDNETHKKQMKELGIKPIDMVVVNLYPFEKTITKKGVTLEETIENIDIGGPSMIRSASKNYKDVIVVVNPRRYEFIIEELKANHNDLSEKMRFELAIEAFRITGRYDRVIANYFDGLDKEKGGYPTALSLDYTKRQSLRYGENPHQTAAFYVEENNQEPCVSNAQQLFGKELSYNNIIDLNAALELVKEFERPSAIVIKHTNPCGAASANTLAEAFQKAYSSDPISAFGCILGLNKTVDVATADAITEPGHFVEAIIAPEFEPKAIEILTTKRKWGSSLRLLKTGALSVTAVDACACDMKRVVGGMLLQGRDLSVYDPASLTVVSKKTPSEKEMSDLRFAFIVCKHVKSNSIVLAKNEAVVGVGAGQMSRIDSTEISLKKAGDRAKGAVMASDAFFPFKDSVDVAARAGVVAIIQPGGSNKDDESVAAADEHGIVMVFTGQRHFRH</sequence>
<feature type="domain" description="MGS-like" evidence="11">
    <location>
        <begin position="1"/>
        <end position="147"/>
    </location>
</feature>
<accession>A0A0M2UTU6</accession>
<dbReference type="UniPathway" id="UPA00074">
    <property type="reaction ID" value="UER00133"/>
</dbReference>
<evidence type="ECO:0000256" key="7">
    <source>
        <dbReference type="ARBA" id="ARBA00023268"/>
    </source>
</evidence>
<evidence type="ECO:0000256" key="1">
    <source>
        <dbReference type="ARBA" id="ARBA00004844"/>
    </source>
</evidence>
<dbReference type="Pfam" id="PF02142">
    <property type="entry name" value="MGS"/>
    <property type="match status" value="1"/>
</dbReference>
<proteinExistence type="inferred from homology"/>
<name>A0A0M2UTU6_9BACT</name>
<comment type="pathway">
    <text evidence="2 10">Purine metabolism; IMP biosynthesis via de novo pathway; 5-formamido-1-(5-phospho-D-ribosyl)imidazole-4-carboxamide from 5-amino-1-(5-phospho-D-ribosyl)imidazole-4-carboxamide (10-formyl THF route): step 1/1.</text>
</comment>
<dbReference type="PANTHER" id="PTHR11692:SF0">
    <property type="entry name" value="BIFUNCTIONAL PURINE BIOSYNTHESIS PROTEIN ATIC"/>
    <property type="match status" value="1"/>
</dbReference>
<dbReference type="PIRSF" id="PIRSF000414">
    <property type="entry name" value="AICARFT_IMPCHas"/>
    <property type="match status" value="1"/>
</dbReference>
<comment type="catalytic activity">
    <reaction evidence="9 10">
        <text>IMP + H2O = 5-formamido-1-(5-phospho-D-ribosyl)imidazole-4-carboxamide</text>
        <dbReference type="Rhea" id="RHEA:18445"/>
        <dbReference type="ChEBI" id="CHEBI:15377"/>
        <dbReference type="ChEBI" id="CHEBI:58053"/>
        <dbReference type="ChEBI" id="CHEBI:58467"/>
        <dbReference type="EC" id="3.5.4.10"/>
    </reaction>
</comment>
<dbReference type="SUPFAM" id="SSF53927">
    <property type="entry name" value="Cytidine deaminase-like"/>
    <property type="match status" value="1"/>
</dbReference>
<dbReference type="PROSITE" id="PS51855">
    <property type="entry name" value="MGS"/>
    <property type="match status" value="1"/>
</dbReference>
<dbReference type="EMBL" id="LAQJ01000207">
    <property type="protein sequence ID" value="KKO19237.1"/>
    <property type="molecule type" value="Genomic_DNA"/>
</dbReference>
<dbReference type="Gene3D" id="3.40.50.1380">
    <property type="entry name" value="Methylglyoxal synthase-like domain"/>
    <property type="match status" value="1"/>
</dbReference>
<protein>
    <recommendedName>
        <fullName evidence="10">Bifunctional purine biosynthesis protein PurH</fullName>
    </recommendedName>
    <domain>
        <recommendedName>
            <fullName evidence="10">Phosphoribosylaminoimidazolecarboxamide formyltransferase</fullName>
            <ecNumber evidence="10">2.1.2.3</ecNumber>
        </recommendedName>
        <alternativeName>
            <fullName evidence="10">AICAR transformylase</fullName>
        </alternativeName>
    </domain>
    <domain>
        <recommendedName>
            <fullName evidence="10">IMP cyclohydrolase</fullName>
            <ecNumber evidence="10">3.5.4.10</ecNumber>
        </recommendedName>
        <alternativeName>
            <fullName evidence="10">ATIC</fullName>
        </alternativeName>
        <alternativeName>
            <fullName evidence="10">IMP synthase</fullName>
        </alternativeName>
        <alternativeName>
            <fullName evidence="10">Inosinicase</fullName>
        </alternativeName>
    </domain>
</protein>
<dbReference type="FunFam" id="3.40.140.20:FF:000001">
    <property type="entry name" value="Bifunctional purine biosynthesis protein PurH"/>
    <property type="match status" value="1"/>
</dbReference>
<dbReference type="Gene3D" id="3.40.140.20">
    <property type="match status" value="2"/>
</dbReference>
<dbReference type="PANTHER" id="PTHR11692">
    <property type="entry name" value="BIFUNCTIONAL PURINE BIOSYNTHESIS PROTEIN PURH"/>
    <property type="match status" value="1"/>
</dbReference>
<evidence type="ECO:0000313" key="12">
    <source>
        <dbReference type="EMBL" id="KKO19237.1"/>
    </source>
</evidence>
<dbReference type="GO" id="GO:0005829">
    <property type="term" value="C:cytosol"/>
    <property type="evidence" value="ECO:0007669"/>
    <property type="project" value="TreeGrafter"/>
</dbReference>
<dbReference type="GO" id="GO:0006189">
    <property type="term" value="P:'de novo' IMP biosynthetic process"/>
    <property type="evidence" value="ECO:0007669"/>
    <property type="project" value="UniProtKB-UniRule"/>
</dbReference>
<keyword evidence="6 10" id="KW-0378">Hydrolase</keyword>
<dbReference type="FunFam" id="3.40.50.1380:FF:000001">
    <property type="entry name" value="Bifunctional purine biosynthesis protein PurH"/>
    <property type="match status" value="1"/>
</dbReference>
<keyword evidence="7 10" id="KW-0511">Multifunctional enzyme</keyword>
<keyword evidence="13" id="KW-1185">Reference proteome</keyword>
<dbReference type="NCBIfam" id="NF002049">
    <property type="entry name" value="PRK00881.1"/>
    <property type="match status" value="1"/>
</dbReference>
<evidence type="ECO:0000256" key="8">
    <source>
        <dbReference type="ARBA" id="ARBA00050488"/>
    </source>
</evidence>
<dbReference type="PATRIC" id="fig|380242.3.peg.2540"/>
<evidence type="ECO:0000313" key="13">
    <source>
        <dbReference type="Proteomes" id="UP000034954"/>
    </source>
</evidence>
<dbReference type="SMART" id="SM00798">
    <property type="entry name" value="AICARFT_IMPCHas"/>
    <property type="match status" value="1"/>
</dbReference>
<reference evidence="12 13" key="1">
    <citation type="journal article" date="2013" name="BMC Microbiol.">
        <title>Identification of the type II cytochrome c maturation pathway in anammox bacteria by comparative genomics.</title>
        <authorList>
            <person name="Ferousi C."/>
            <person name="Speth D.R."/>
            <person name="Reimann J."/>
            <person name="Op den Camp H.J."/>
            <person name="Allen J.W."/>
            <person name="Keltjens J.T."/>
            <person name="Jetten M.S."/>
        </authorList>
    </citation>
    <scope>NUCLEOTIDE SEQUENCE [LARGE SCALE GENOMIC DNA]</scope>
    <source>
        <strain evidence="12">RU1</strain>
    </source>
</reference>
<evidence type="ECO:0000256" key="3">
    <source>
        <dbReference type="ARBA" id="ARBA00007667"/>
    </source>
</evidence>
<evidence type="ECO:0000256" key="6">
    <source>
        <dbReference type="ARBA" id="ARBA00022801"/>
    </source>
</evidence>
<comment type="pathway">
    <text evidence="1 10">Purine metabolism; IMP biosynthesis via de novo pathway; IMP from 5-formamido-1-(5-phospho-D-ribosyl)imidazole-4-carboxamide: step 1/1.</text>
</comment>
<dbReference type="InterPro" id="IPR011607">
    <property type="entry name" value="MGS-like_dom"/>
</dbReference>
<evidence type="ECO:0000256" key="10">
    <source>
        <dbReference type="HAMAP-Rule" id="MF_00139"/>
    </source>
</evidence>
<comment type="caution">
    <text evidence="12">The sequence shown here is derived from an EMBL/GenBank/DDBJ whole genome shotgun (WGS) entry which is preliminary data.</text>
</comment>
<dbReference type="HAMAP" id="MF_00139">
    <property type="entry name" value="PurH"/>
    <property type="match status" value="1"/>
</dbReference>
<dbReference type="SUPFAM" id="SSF52335">
    <property type="entry name" value="Methylglyoxal synthase-like"/>
    <property type="match status" value="1"/>
</dbReference>
<keyword evidence="4 10" id="KW-0808">Transferase</keyword>
<dbReference type="NCBIfam" id="TIGR00355">
    <property type="entry name" value="purH"/>
    <property type="match status" value="1"/>
</dbReference>
<dbReference type="EC" id="3.5.4.10" evidence="10"/>
<keyword evidence="5 10" id="KW-0658">Purine biosynthesis</keyword>
<dbReference type="InterPro" id="IPR002695">
    <property type="entry name" value="PurH-like"/>
</dbReference>
<comment type="catalytic activity">
    <reaction evidence="8 10">
        <text>(6R)-10-formyltetrahydrofolate + 5-amino-1-(5-phospho-beta-D-ribosyl)imidazole-4-carboxamide = 5-formamido-1-(5-phospho-D-ribosyl)imidazole-4-carboxamide + (6S)-5,6,7,8-tetrahydrofolate</text>
        <dbReference type="Rhea" id="RHEA:22192"/>
        <dbReference type="ChEBI" id="CHEBI:57453"/>
        <dbReference type="ChEBI" id="CHEBI:58467"/>
        <dbReference type="ChEBI" id="CHEBI:58475"/>
        <dbReference type="ChEBI" id="CHEBI:195366"/>
        <dbReference type="EC" id="2.1.2.3"/>
    </reaction>
</comment>
<dbReference type="SMART" id="SM00851">
    <property type="entry name" value="MGS"/>
    <property type="match status" value="1"/>
</dbReference>
<dbReference type="CDD" id="cd01421">
    <property type="entry name" value="IMPCH"/>
    <property type="match status" value="1"/>
</dbReference>
<dbReference type="InterPro" id="IPR016193">
    <property type="entry name" value="Cytidine_deaminase-like"/>
</dbReference>
<comment type="domain">
    <text evidence="10">The IMP cyclohydrolase activity resides in the N-terminal region.</text>
</comment>
<gene>
    <name evidence="10" type="primary">purH</name>
    <name evidence="12" type="ORF">BROFUL_02037</name>
</gene>
<dbReference type="EC" id="2.1.2.3" evidence="10"/>
<evidence type="ECO:0000259" key="11">
    <source>
        <dbReference type="PROSITE" id="PS51855"/>
    </source>
</evidence>